<dbReference type="EMBL" id="CAVLGL010000068">
    <property type="protein sequence ID" value="CAK1584623.1"/>
    <property type="molecule type" value="Genomic_DNA"/>
</dbReference>
<protein>
    <submittedName>
        <fullName evidence="1">Uncharacterized protein</fullName>
    </submittedName>
</protein>
<dbReference type="Proteomes" id="UP001314205">
    <property type="component" value="Unassembled WGS sequence"/>
</dbReference>
<organism evidence="1 2">
    <name type="scientific">Parnassius mnemosyne</name>
    <name type="common">clouded apollo</name>
    <dbReference type="NCBI Taxonomy" id="213953"/>
    <lineage>
        <taxon>Eukaryota</taxon>
        <taxon>Metazoa</taxon>
        <taxon>Ecdysozoa</taxon>
        <taxon>Arthropoda</taxon>
        <taxon>Hexapoda</taxon>
        <taxon>Insecta</taxon>
        <taxon>Pterygota</taxon>
        <taxon>Neoptera</taxon>
        <taxon>Endopterygota</taxon>
        <taxon>Lepidoptera</taxon>
        <taxon>Glossata</taxon>
        <taxon>Ditrysia</taxon>
        <taxon>Papilionoidea</taxon>
        <taxon>Papilionidae</taxon>
        <taxon>Parnassiinae</taxon>
        <taxon>Parnassini</taxon>
        <taxon>Parnassius</taxon>
        <taxon>Driopa</taxon>
    </lineage>
</organism>
<gene>
    <name evidence="1" type="ORF">PARMNEM_LOCUS5826</name>
</gene>
<accession>A0AAV1KNN2</accession>
<keyword evidence="2" id="KW-1185">Reference proteome</keyword>
<evidence type="ECO:0000313" key="2">
    <source>
        <dbReference type="Proteomes" id="UP001314205"/>
    </source>
</evidence>
<reference evidence="1 2" key="1">
    <citation type="submission" date="2023-11" db="EMBL/GenBank/DDBJ databases">
        <authorList>
            <person name="Hedman E."/>
            <person name="Englund M."/>
            <person name="Stromberg M."/>
            <person name="Nyberg Akerstrom W."/>
            <person name="Nylinder S."/>
            <person name="Jareborg N."/>
            <person name="Kallberg Y."/>
            <person name="Kronander E."/>
        </authorList>
    </citation>
    <scope>NUCLEOTIDE SEQUENCE [LARGE SCALE GENOMIC DNA]</scope>
</reference>
<proteinExistence type="predicted"/>
<name>A0AAV1KNN2_9NEOP</name>
<comment type="caution">
    <text evidence="1">The sequence shown here is derived from an EMBL/GenBank/DDBJ whole genome shotgun (WGS) entry which is preliminary data.</text>
</comment>
<evidence type="ECO:0000313" key="1">
    <source>
        <dbReference type="EMBL" id="CAK1584623.1"/>
    </source>
</evidence>
<dbReference type="AlphaFoldDB" id="A0AAV1KNN2"/>
<sequence length="171" mass="18828">MEPVKLQAISCPESRSWRCLTPVPRKERKAVGPAPSPSLVVLIYRSIGLMRVRQYKVLAHSLEFTRKDLCLCIFVCSRVRRECDACVAIDACGRRRARRPVEGVARAADKIEVVAGCGWGRRARVRPLHALGRAAGMLASQRSQSCNEEGAFFGARALRRPRGKGSGSPPC</sequence>